<dbReference type="EMBL" id="RQPJ01000001">
    <property type="protein sequence ID" value="RTE55596.1"/>
    <property type="molecule type" value="Genomic_DNA"/>
</dbReference>
<sequence length="471" mass="52945">MAVPVWGVASPKEKVTVKFAGQTRSTKAGKDGKWMVKLKPLKASKTPRKMTISGNTEIVLSNVVVGEVWICSGQSNMQYAVDNAPKVKALLPTAKNIRSFEVKRTVSFEEEDNVIGNWEGVPPSSAVAFGFAYFLEKAEDIPVGILHASWGSSSLEAWMPRDMVKDYPYFKAIMDDLDADTETRNRINSTLSNGESWSTKEDIFMRRQPNILYNAMMKPLAPYACRGLVWYQGERNTRYFSGVPEVTEDTWFHRVIGMKEYGDVLKSWIKRYRKEWNNNSMHFSIVMLPGYGKGTAIKPSIDPKSPTALSWAWMRESQMKVLDLPHTSVVNTIDLGDEKNIHPKDKLPIGIRLALAAEKHTLNKEIVAEGPTLKKVEKLNKQLAVHFNHAQGLKTIDHKAPRGFWVADESMQWKPAEAKLQGETVILSNSSITNPLYVRYAFAGKPDVNLVNGANLPAYPFRTDNQIPVVE</sequence>
<dbReference type="InterPro" id="IPR039329">
    <property type="entry name" value="SIAE"/>
</dbReference>
<dbReference type="Gene3D" id="3.40.50.1110">
    <property type="entry name" value="SGNH hydrolase"/>
    <property type="match status" value="1"/>
</dbReference>
<dbReference type="GO" id="GO:0005975">
    <property type="term" value="P:carbohydrate metabolic process"/>
    <property type="evidence" value="ECO:0007669"/>
    <property type="project" value="TreeGrafter"/>
</dbReference>
<protein>
    <submittedName>
        <fullName evidence="1">Sialate O-acetylesterase</fullName>
    </submittedName>
</protein>
<comment type="caution">
    <text evidence="1">The sequence shown here is derived from an EMBL/GenBank/DDBJ whole genome shotgun (WGS) entry which is preliminary data.</text>
</comment>
<name>A0A430K965_9FLAO</name>
<organism evidence="1 2">
    <name type="scientific">Arenibacter aquaticus</name>
    <dbReference type="NCBI Taxonomy" id="2489054"/>
    <lineage>
        <taxon>Bacteria</taxon>
        <taxon>Pseudomonadati</taxon>
        <taxon>Bacteroidota</taxon>
        <taxon>Flavobacteriia</taxon>
        <taxon>Flavobacteriales</taxon>
        <taxon>Flavobacteriaceae</taxon>
        <taxon>Arenibacter</taxon>
    </lineage>
</organism>
<dbReference type="SUPFAM" id="SSF52266">
    <property type="entry name" value="SGNH hydrolase"/>
    <property type="match status" value="1"/>
</dbReference>
<dbReference type="PANTHER" id="PTHR22901:SF0">
    <property type="entry name" value="SIALATE O-ACETYLESTERASE"/>
    <property type="match status" value="1"/>
</dbReference>
<dbReference type="OrthoDB" id="9795554at2"/>
<gene>
    <name evidence="1" type="ORF">EHW67_02545</name>
</gene>
<dbReference type="GO" id="GO:0001681">
    <property type="term" value="F:sialate O-acetylesterase activity"/>
    <property type="evidence" value="ECO:0007669"/>
    <property type="project" value="InterPro"/>
</dbReference>
<dbReference type="Proteomes" id="UP000267585">
    <property type="component" value="Unassembled WGS sequence"/>
</dbReference>
<evidence type="ECO:0000313" key="1">
    <source>
        <dbReference type="EMBL" id="RTE55596.1"/>
    </source>
</evidence>
<proteinExistence type="predicted"/>
<dbReference type="AlphaFoldDB" id="A0A430K965"/>
<accession>A0A430K965</accession>
<dbReference type="InterPro" id="IPR036514">
    <property type="entry name" value="SGNH_hydro_sf"/>
</dbReference>
<keyword evidence="2" id="KW-1185">Reference proteome</keyword>
<dbReference type="PANTHER" id="PTHR22901">
    <property type="entry name" value="SIALATE O-ACETYLESTERASE"/>
    <property type="match status" value="1"/>
</dbReference>
<evidence type="ECO:0000313" key="2">
    <source>
        <dbReference type="Proteomes" id="UP000267585"/>
    </source>
</evidence>
<reference evidence="1 2" key="1">
    <citation type="submission" date="2018-11" db="EMBL/GenBank/DDBJ databases">
        <title>Arenibacter aquaticus sp.nov., a marine bacterium isolated from surface seawater in the South China Sea.</title>
        <authorList>
            <person name="Guo J."/>
            <person name="Sun J."/>
        </authorList>
    </citation>
    <scope>NUCLEOTIDE SEQUENCE [LARGE SCALE GENOMIC DNA]</scope>
    <source>
        <strain evidence="1 2">GUO666</strain>
    </source>
</reference>